<keyword evidence="1" id="KW-0472">Membrane</keyword>
<name>A0A645HGZ3_9ZZZZ</name>
<dbReference type="AlphaFoldDB" id="A0A645HGZ3"/>
<dbReference type="EMBL" id="VSSQ01093329">
    <property type="protein sequence ID" value="MPN38227.1"/>
    <property type="molecule type" value="Genomic_DNA"/>
</dbReference>
<feature type="transmembrane region" description="Helical" evidence="1">
    <location>
        <begin position="57"/>
        <end position="77"/>
    </location>
</feature>
<proteinExistence type="predicted"/>
<keyword evidence="1" id="KW-0812">Transmembrane</keyword>
<feature type="transmembrane region" description="Helical" evidence="1">
    <location>
        <begin position="126"/>
        <end position="146"/>
    </location>
</feature>
<comment type="caution">
    <text evidence="2">The sequence shown here is derived from an EMBL/GenBank/DDBJ whole genome shotgun (WGS) entry which is preliminary data.</text>
</comment>
<reference evidence="2" key="1">
    <citation type="submission" date="2019-08" db="EMBL/GenBank/DDBJ databases">
        <authorList>
            <person name="Kucharzyk K."/>
            <person name="Murdoch R.W."/>
            <person name="Higgins S."/>
            <person name="Loffler F."/>
        </authorList>
    </citation>
    <scope>NUCLEOTIDE SEQUENCE</scope>
</reference>
<feature type="transmembrane region" description="Helical" evidence="1">
    <location>
        <begin position="152"/>
        <end position="170"/>
    </location>
</feature>
<organism evidence="2">
    <name type="scientific">bioreactor metagenome</name>
    <dbReference type="NCBI Taxonomy" id="1076179"/>
    <lineage>
        <taxon>unclassified sequences</taxon>
        <taxon>metagenomes</taxon>
        <taxon>ecological metagenomes</taxon>
    </lineage>
</organism>
<sequence length="178" mass="20740">MFWAFRDAVIIFLIDILIYQTTNSEAALGKMYLLSYLISSLAHFIEQRLIKPKRRLISLHVGAAFLFIAVLGLFIKISFTTILIYTILSAFFIPFFWIPVSSASFNVLTLTHEENMRTEYIINRDIALNIGRTTSTVILIILLLYFKHEKVINYFLLFVGSIQFIALYFLKKFDSWCE</sequence>
<evidence type="ECO:0000256" key="1">
    <source>
        <dbReference type="SAM" id="Phobius"/>
    </source>
</evidence>
<accession>A0A645HGZ3</accession>
<evidence type="ECO:0000313" key="2">
    <source>
        <dbReference type="EMBL" id="MPN38227.1"/>
    </source>
</evidence>
<feature type="transmembrane region" description="Helical" evidence="1">
    <location>
        <begin position="83"/>
        <end position="105"/>
    </location>
</feature>
<keyword evidence="1" id="KW-1133">Transmembrane helix</keyword>
<evidence type="ECO:0008006" key="3">
    <source>
        <dbReference type="Google" id="ProtNLM"/>
    </source>
</evidence>
<protein>
    <recommendedName>
        <fullName evidence="3">Major facilitator superfamily (MFS) profile domain-containing protein</fullName>
    </recommendedName>
</protein>
<gene>
    <name evidence="2" type="ORF">SDC9_185751</name>
</gene>